<reference evidence="1" key="1">
    <citation type="submission" date="2022-03" db="EMBL/GenBank/DDBJ databases">
        <title>Genomic analyses of argali, domestic sheep and their hybrids provide insights into chromosomal evolution, heterosis and genetic basis of agronomic traits.</title>
        <authorList>
            <person name="Li M."/>
        </authorList>
    </citation>
    <scope>NUCLEOTIDE SEQUENCE</scope>
    <source>
        <strain evidence="1">F1 hybrid</strain>
    </source>
</reference>
<evidence type="ECO:0000313" key="2">
    <source>
        <dbReference type="Proteomes" id="UP001057279"/>
    </source>
</evidence>
<dbReference type="EMBL" id="CM043041">
    <property type="protein sequence ID" value="KAI4571778.1"/>
    <property type="molecule type" value="Genomic_DNA"/>
</dbReference>
<gene>
    <name evidence="1" type="ORF">MJG53_013884</name>
</gene>
<protein>
    <submittedName>
        <fullName evidence="1">Uncharacterized protein</fullName>
    </submittedName>
</protein>
<name>A0ACB9UK58_9CETA</name>
<sequence>MLKPNGVHVGPCTLWVHCRLYVRMPGSCASQAGRAFRKALPPLPLAEHCTHVHVQHRKDKVKVINESTQETLNTQADSGIECLVNDLHTERENKIATSGDTPNKTRVLQGKGTNWMPCCRVSVSARVRNLLEEAGRYRLFLLPELEALLGLDSPRLSELLHSKQFYNKPGPGFSIRWAGLDAALLWTCSRFLEEKPVGSQTKLKKGGVRENPAPFLLPPLLPYDEKRPHFWNSGPGNYLIEQDLMLGRVNVFLSQIH</sequence>
<evidence type="ECO:0000313" key="1">
    <source>
        <dbReference type="EMBL" id="KAI4571778.1"/>
    </source>
</evidence>
<organism evidence="1 2">
    <name type="scientific">Ovis ammon polii x Ovis aries</name>
    <dbReference type="NCBI Taxonomy" id="2918886"/>
    <lineage>
        <taxon>Eukaryota</taxon>
        <taxon>Metazoa</taxon>
        <taxon>Chordata</taxon>
        <taxon>Craniata</taxon>
        <taxon>Vertebrata</taxon>
        <taxon>Euteleostomi</taxon>
        <taxon>Mammalia</taxon>
        <taxon>Eutheria</taxon>
        <taxon>Laurasiatheria</taxon>
        <taxon>Artiodactyla</taxon>
        <taxon>Ruminantia</taxon>
        <taxon>Pecora</taxon>
        <taxon>Bovidae</taxon>
        <taxon>Caprinae</taxon>
        <taxon>Ovis</taxon>
    </lineage>
</organism>
<proteinExistence type="predicted"/>
<keyword evidence="2" id="KW-1185">Reference proteome</keyword>
<accession>A0ACB9UK58</accession>
<comment type="caution">
    <text evidence="1">The sequence shown here is derived from an EMBL/GenBank/DDBJ whole genome shotgun (WGS) entry which is preliminary data.</text>
</comment>
<dbReference type="Proteomes" id="UP001057279">
    <property type="component" value="Linkage Group LG16"/>
</dbReference>